<evidence type="ECO:0008006" key="12">
    <source>
        <dbReference type="Google" id="ProtNLM"/>
    </source>
</evidence>
<dbReference type="GO" id="GO:0000009">
    <property type="term" value="F:alpha-1,6-mannosyltransferase activity"/>
    <property type="evidence" value="ECO:0007669"/>
    <property type="project" value="EnsemblFungi"/>
</dbReference>
<evidence type="ECO:0000313" key="11">
    <source>
        <dbReference type="Proteomes" id="UP000006310"/>
    </source>
</evidence>
<accession>J7S4B1</accession>
<dbReference type="GO" id="GO:0000136">
    <property type="term" value="C:mannan polymerase complex"/>
    <property type="evidence" value="ECO:0007669"/>
    <property type="project" value="EnsemblFungi"/>
</dbReference>
<keyword evidence="11" id="KW-1185">Reference proteome</keyword>
<evidence type="ECO:0000256" key="3">
    <source>
        <dbReference type="ARBA" id="ARBA00022676"/>
    </source>
</evidence>
<dbReference type="RefSeq" id="XP_022462707.1">
    <property type="nucleotide sequence ID" value="XM_022611283.1"/>
</dbReference>
<reference evidence="10 11" key="1">
    <citation type="journal article" date="2011" name="Proc. Natl. Acad. Sci. U.S.A.">
        <title>Evolutionary erosion of yeast sex chromosomes by mating-type switching accidents.</title>
        <authorList>
            <person name="Gordon J.L."/>
            <person name="Armisen D."/>
            <person name="Proux-Wera E."/>
            <person name="Oheigeartaigh S.S."/>
            <person name="Byrne K.P."/>
            <person name="Wolfe K.H."/>
        </authorList>
    </citation>
    <scope>NUCLEOTIDE SEQUENCE [LARGE SCALE GENOMIC DNA]</scope>
    <source>
        <strain evidence="11">ATCC MYA-139 / BCRC 22969 / CBS 8797 / CCRC 22969 / KCTC 17520 / NBRC 10181 / NCYC 3082</strain>
    </source>
</reference>
<dbReference type="KEGG" id="kng:KNAG_0B00120"/>
<dbReference type="InterPro" id="IPR007577">
    <property type="entry name" value="GlycoTrfase_DXD_sugar-bd_CS"/>
</dbReference>
<dbReference type="AlphaFoldDB" id="J7S4B1"/>
<dbReference type="eggNOG" id="ENOG502QW2I">
    <property type="taxonomic scope" value="Eukaryota"/>
</dbReference>
<dbReference type="EMBL" id="HE978315">
    <property type="protein sequence ID" value="CCK68461.1"/>
    <property type="molecule type" value="Genomic_DNA"/>
</dbReference>
<dbReference type="HOGENOM" id="CLU_022381_5_1_1"/>
<organism evidence="10 11">
    <name type="scientific">Huiozyma naganishii (strain ATCC MYA-139 / BCRC 22969 / CBS 8797 / KCTC 17520 / NBRC 10181 / NCYC 3082 / Yp74L-3)</name>
    <name type="common">Yeast</name>
    <name type="synonym">Kazachstania naganishii</name>
    <dbReference type="NCBI Taxonomy" id="1071383"/>
    <lineage>
        <taxon>Eukaryota</taxon>
        <taxon>Fungi</taxon>
        <taxon>Dikarya</taxon>
        <taxon>Ascomycota</taxon>
        <taxon>Saccharomycotina</taxon>
        <taxon>Saccharomycetes</taxon>
        <taxon>Saccharomycetales</taxon>
        <taxon>Saccharomycetaceae</taxon>
        <taxon>Huiozyma</taxon>
    </lineage>
</organism>
<dbReference type="Proteomes" id="UP000006310">
    <property type="component" value="Chromosome 2"/>
</dbReference>
<evidence type="ECO:0000256" key="4">
    <source>
        <dbReference type="ARBA" id="ARBA00022679"/>
    </source>
</evidence>
<keyword evidence="8" id="KW-0333">Golgi apparatus</keyword>
<keyword evidence="9" id="KW-0472">Membrane</keyword>
<dbReference type="InterPro" id="IPR039367">
    <property type="entry name" value="Och1-like"/>
</dbReference>
<comment type="similarity">
    <text evidence="2">Belongs to the glycosyltransferase 32 family.</text>
</comment>
<dbReference type="PANTHER" id="PTHR31834">
    <property type="entry name" value="INITIATION-SPECIFIC ALPHA-1,6-MANNOSYLTRANSFERASE"/>
    <property type="match status" value="1"/>
</dbReference>
<dbReference type="FunFam" id="3.90.550.20:FF:000002">
    <property type="entry name" value="Initiation-specific alpha-1,6-mannosyltransferase"/>
    <property type="match status" value="1"/>
</dbReference>
<keyword evidence="5" id="KW-0812">Transmembrane</keyword>
<dbReference type="GO" id="GO:0006487">
    <property type="term" value="P:protein N-linked glycosylation"/>
    <property type="evidence" value="ECO:0007669"/>
    <property type="project" value="TreeGrafter"/>
</dbReference>
<keyword evidence="4" id="KW-0808">Transferase</keyword>
<evidence type="ECO:0000256" key="8">
    <source>
        <dbReference type="ARBA" id="ARBA00023034"/>
    </source>
</evidence>
<evidence type="ECO:0000256" key="6">
    <source>
        <dbReference type="ARBA" id="ARBA00022968"/>
    </source>
</evidence>
<reference evidence="11" key="2">
    <citation type="submission" date="2012-08" db="EMBL/GenBank/DDBJ databases">
        <title>Genome sequence of Kazachstania naganishii.</title>
        <authorList>
            <person name="Gordon J.L."/>
            <person name="Armisen D."/>
            <person name="Proux-Wera E."/>
            <person name="OhEigeartaigh S.S."/>
            <person name="Byrne K.P."/>
            <person name="Wolfe K.H."/>
        </authorList>
    </citation>
    <scope>NUCLEOTIDE SEQUENCE [LARGE SCALE GENOMIC DNA]</scope>
    <source>
        <strain evidence="11">ATCC MYA-139 / BCRC 22969 / CBS 8797 / CCRC 22969 / KCTC 17520 / NBRC 10181 / NCYC 3082</strain>
    </source>
</reference>
<keyword evidence="7" id="KW-1133">Transmembrane helix</keyword>
<dbReference type="OrthoDB" id="411251at2759"/>
<keyword evidence="3" id="KW-0328">Glycosyltransferase</keyword>
<evidence type="ECO:0000256" key="9">
    <source>
        <dbReference type="ARBA" id="ARBA00023136"/>
    </source>
</evidence>
<name>J7S4B1_HUIN7</name>
<evidence type="ECO:0000256" key="2">
    <source>
        <dbReference type="ARBA" id="ARBA00009003"/>
    </source>
</evidence>
<dbReference type="InterPro" id="IPR029044">
    <property type="entry name" value="Nucleotide-diphossugar_trans"/>
</dbReference>
<gene>
    <name evidence="10" type="primary">KNAG0B00120</name>
    <name evidence="10" type="ordered locus">KNAG_0B00120</name>
</gene>
<dbReference type="Pfam" id="PF04488">
    <property type="entry name" value="Gly_transf_sug"/>
    <property type="match status" value="1"/>
</dbReference>
<protein>
    <recommendedName>
        <fullName evidence="12">Glycosyltransferase family 32 protein</fullName>
    </recommendedName>
</protein>
<comment type="subcellular location">
    <subcellularLocation>
        <location evidence="1">Golgi apparatus membrane</location>
        <topology evidence="1">Single-pass type II membrane protein</topology>
    </subcellularLocation>
</comment>
<dbReference type="OMA" id="WIPENVS"/>
<evidence type="ECO:0000256" key="5">
    <source>
        <dbReference type="ARBA" id="ARBA00022692"/>
    </source>
</evidence>
<evidence type="ECO:0000256" key="1">
    <source>
        <dbReference type="ARBA" id="ARBA00004323"/>
    </source>
</evidence>
<sequence>MMAKFELLAKEMRLKQDEQAKLFEKQRRVLERRIKELKKLPDEATLREKLAYAFEYDSSRRFPAFIWQTWPSQGMQDSKGVLVEDVASNRANWDEKNPGFVHEIINDNIAGALVRHYYASIPDVLEAYNSLPNKILKIDFFKYLILLARGGLYADMDTVPLQPIPNWVPAQMDPGKIGLVVGIEHDAKDATWRNEYVRRLQFGTWIIQAKPGHPVIREVVAHITETTLDRKMRGELNLNFRNDLNIMSWTGSGVWTDALFTYFNDYLRSGVTKKVTWKEFHNLAVPKLLSDVLVFPEFSLKAPNKISSDDPNKSMYFATHEGAKFWKTVPKVEDPSAPQKLQ</sequence>
<evidence type="ECO:0000256" key="7">
    <source>
        <dbReference type="ARBA" id="ARBA00022989"/>
    </source>
</evidence>
<dbReference type="STRING" id="1071383.J7S4B1"/>
<dbReference type="GeneID" id="34524111"/>
<dbReference type="SUPFAM" id="SSF53448">
    <property type="entry name" value="Nucleotide-diphospho-sugar transferases"/>
    <property type="match status" value="1"/>
</dbReference>
<keyword evidence="6" id="KW-0735">Signal-anchor</keyword>
<evidence type="ECO:0000313" key="10">
    <source>
        <dbReference type="EMBL" id="CCK68461.1"/>
    </source>
</evidence>
<dbReference type="Gene3D" id="3.90.550.20">
    <property type="match status" value="1"/>
</dbReference>
<proteinExistence type="inferred from homology"/>
<dbReference type="PANTHER" id="PTHR31834:SF11">
    <property type="entry name" value="GLYCOSYLTRANSFERASE HOC1-RELATED"/>
    <property type="match status" value="1"/>
</dbReference>